<dbReference type="AlphaFoldDB" id="A0A397V475"/>
<dbReference type="Proteomes" id="UP000266673">
    <property type="component" value="Unassembled WGS sequence"/>
</dbReference>
<gene>
    <name evidence="1" type="ORF">C2G38_2090946</name>
</gene>
<comment type="caution">
    <text evidence="1">The sequence shown here is derived from an EMBL/GenBank/DDBJ whole genome shotgun (WGS) entry which is preliminary data.</text>
</comment>
<reference evidence="1 2" key="1">
    <citation type="submission" date="2018-06" db="EMBL/GenBank/DDBJ databases">
        <title>Comparative genomics reveals the genomic features of Rhizophagus irregularis, R. cerebriforme, R. diaphanum and Gigaspora rosea, and their symbiotic lifestyle signature.</title>
        <authorList>
            <person name="Morin E."/>
            <person name="San Clemente H."/>
            <person name="Chen E.C.H."/>
            <person name="De La Providencia I."/>
            <person name="Hainaut M."/>
            <person name="Kuo A."/>
            <person name="Kohler A."/>
            <person name="Murat C."/>
            <person name="Tang N."/>
            <person name="Roy S."/>
            <person name="Loubradou J."/>
            <person name="Henrissat B."/>
            <person name="Grigoriev I.V."/>
            <person name="Corradi N."/>
            <person name="Roux C."/>
            <person name="Martin F.M."/>
        </authorList>
    </citation>
    <scope>NUCLEOTIDE SEQUENCE [LARGE SCALE GENOMIC DNA]</scope>
    <source>
        <strain evidence="1 2">DAOM 194757</strain>
    </source>
</reference>
<accession>A0A397V475</accession>
<organism evidence="1 2">
    <name type="scientific">Gigaspora rosea</name>
    <dbReference type="NCBI Taxonomy" id="44941"/>
    <lineage>
        <taxon>Eukaryota</taxon>
        <taxon>Fungi</taxon>
        <taxon>Fungi incertae sedis</taxon>
        <taxon>Mucoromycota</taxon>
        <taxon>Glomeromycotina</taxon>
        <taxon>Glomeromycetes</taxon>
        <taxon>Diversisporales</taxon>
        <taxon>Gigasporaceae</taxon>
        <taxon>Gigaspora</taxon>
    </lineage>
</organism>
<dbReference type="OrthoDB" id="2503928at2759"/>
<sequence length="303" mass="33583">MKKIIKKKPKPTCQTPGCYNTCARRKDNYCAGCIKYPLRVQNTYIPPVTVNQTPPSPPVTVNQTPLPPPVTVNQTPLSPPVTINQTPQPPPETVTQAVVTVNQPIETVKPTTIPSPELTKVPSNSVINKTEMTLLTNNLSEYKDVQTFFRTGLPNNTILGIFKLDMPTHLVKAHDDYRTKNLNMMNIRVFHGTKHICNPKRFISNPKAEFCNSGCGVCGIAQNGNKIAFSRDRRLWFANNSSVSLGYCNNGYQMSYGNGKNGAKYGTVENAMFIVELITHLPGPVFTLDSEAATLPKYLIIFQ</sequence>
<keyword evidence="2" id="KW-1185">Reference proteome</keyword>
<dbReference type="Gene3D" id="3.90.228.10">
    <property type="match status" value="1"/>
</dbReference>
<proteinExistence type="predicted"/>
<dbReference type="EMBL" id="QKWP01000677">
    <property type="protein sequence ID" value="RIB16418.1"/>
    <property type="molecule type" value="Genomic_DNA"/>
</dbReference>
<evidence type="ECO:0000313" key="2">
    <source>
        <dbReference type="Proteomes" id="UP000266673"/>
    </source>
</evidence>
<dbReference type="SUPFAM" id="SSF56399">
    <property type="entry name" value="ADP-ribosylation"/>
    <property type="match status" value="1"/>
</dbReference>
<name>A0A397V475_9GLOM</name>
<evidence type="ECO:0008006" key="3">
    <source>
        <dbReference type="Google" id="ProtNLM"/>
    </source>
</evidence>
<protein>
    <recommendedName>
        <fullName evidence="3">PARP catalytic domain-containing protein</fullName>
    </recommendedName>
</protein>
<evidence type="ECO:0000313" key="1">
    <source>
        <dbReference type="EMBL" id="RIB16418.1"/>
    </source>
</evidence>